<comment type="caution">
    <text evidence="1">The sequence shown here is derived from an EMBL/GenBank/DDBJ whole genome shotgun (WGS) entry which is preliminary data.</text>
</comment>
<dbReference type="AlphaFoldDB" id="A0A5B0M5N6"/>
<proteinExistence type="predicted"/>
<gene>
    <name evidence="1" type="ORF">PGT21_003667</name>
</gene>
<organism evidence="1 2">
    <name type="scientific">Puccinia graminis f. sp. tritici</name>
    <dbReference type="NCBI Taxonomy" id="56615"/>
    <lineage>
        <taxon>Eukaryota</taxon>
        <taxon>Fungi</taxon>
        <taxon>Dikarya</taxon>
        <taxon>Basidiomycota</taxon>
        <taxon>Pucciniomycotina</taxon>
        <taxon>Pucciniomycetes</taxon>
        <taxon>Pucciniales</taxon>
        <taxon>Pucciniaceae</taxon>
        <taxon>Puccinia</taxon>
    </lineage>
</organism>
<keyword evidence="2" id="KW-1185">Reference proteome</keyword>
<name>A0A5B0M5N6_PUCGR</name>
<accession>A0A5B0M5N6</accession>
<evidence type="ECO:0000313" key="1">
    <source>
        <dbReference type="EMBL" id="KAA1071328.1"/>
    </source>
</evidence>
<dbReference type="Proteomes" id="UP000324748">
    <property type="component" value="Unassembled WGS sequence"/>
</dbReference>
<sequence length="98" mass="11033">MRSIGIALIFRCDVRYLACDADVIGSILNPTLNPRLPNLAWKLESVPSSLDSTSRLIDWTQLNSRLRGPLSIGIRDRSEVPIKKKPGDLSHRIALFHR</sequence>
<dbReference type="EMBL" id="VSWC01000170">
    <property type="protein sequence ID" value="KAA1071328.1"/>
    <property type="molecule type" value="Genomic_DNA"/>
</dbReference>
<reference evidence="1 2" key="1">
    <citation type="submission" date="2019-05" db="EMBL/GenBank/DDBJ databases">
        <title>Emergence of the Ug99 lineage of the wheat stem rust pathogen through somatic hybridization.</title>
        <authorList>
            <person name="Li F."/>
            <person name="Upadhyaya N.M."/>
            <person name="Sperschneider J."/>
            <person name="Matny O."/>
            <person name="Nguyen-Phuc H."/>
            <person name="Mago R."/>
            <person name="Raley C."/>
            <person name="Miller M.E."/>
            <person name="Silverstein K.A.T."/>
            <person name="Henningsen E."/>
            <person name="Hirsch C.D."/>
            <person name="Visser B."/>
            <person name="Pretorius Z.A."/>
            <person name="Steffenson B.J."/>
            <person name="Schwessinger B."/>
            <person name="Dodds P.N."/>
            <person name="Figueroa M."/>
        </authorList>
    </citation>
    <scope>NUCLEOTIDE SEQUENCE [LARGE SCALE GENOMIC DNA]</scope>
    <source>
        <strain evidence="1">21-0</strain>
    </source>
</reference>
<protein>
    <submittedName>
        <fullName evidence="1">Uncharacterized protein</fullName>
    </submittedName>
</protein>
<evidence type="ECO:0000313" key="2">
    <source>
        <dbReference type="Proteomes" id="UP000324748"/>
    </source>
</evidence>